<dbReference type="PANTHER" id="PTHR11469:SF1">
    <property type="entry name" value="GLUCOSE-6-PHOSPHATE ISOMERASE"/>
    <property type="match status" value="1"/>
</dbReference>
<evidence type="ECO:0000313" key="4">
    <source>
        <dbReference type="EMBL" id="TPR54685.1"/>
    </source>
</evidence>
<evidence type="ECO:0000256" key="1">
    <source>
        <dbReference type="ARBA" id="ARBA00022432"/>
    </source>
</evidence>
<keyword evidence="1" id="KW-0312">Gluconeogenesis</keyword>
<gene>
    <name evidence="4" type="ORF">FJR74_00220</name>
</gene>
<dbReference type="GO" id="GO:0016853">
    <property type="term" value="F:isomerase activity"/>
    <property type="evidence" value="ECO:0007669"/>
    <property type="project" value="UniProtKB-KW"/>
</dbReference>
<keyword evidence="2" id="KW-0324">Glycolysis</keyword>
<dbReference type="PROSITE" id="PS51463">
    <property type="entry name" value="P_GLUCOSE_ISOMERASE_3"/>
    <property type="match status" value="1"/>
</dbReference>
<evidence type="ECO:0000256" key="3">
    <source>
        <dbReference type="ARBA" id="ARBA00023235"/>
    </source>
</evidence>
<proteinExistence type="predicted"/>
<keyword evidence="3 4" id="KW-0413">Isomerase</keyword>
<evidence type="ECO:0000256" key="2">
    <source>
        <dbReference type="ARBA" id="ARBA00023152"/>
    </source>
</evidence>
<organism evidence="4 5">
    <name type="scientific">Metamycoplasma neophronis</name>
    <dbReference type="NCBI Taxonomy" id="872983"/>
    <lineage>
        <taxon>Bacteria</taxon>
        <taxon>Bacillati</taxon>
        <taxon>Mycoplasmatota</taxon>
        <taxon>Mycoplasmoidales</taxon>
        <taxon>Metamycoplasmataceae</taxon>
        <taxon>Metamycoplasma</taxon>
    </lineage>
</organism>
<comment type="caution">
    <text evidence="4">The sequence shown here is derived from an EMBL/GenBank/DDBJ whole genome shotgun (WGS) entry which is preliminary data.</text>
</comment>
<reference evidence="4" key="1">
    <citation type="submission" date="2019-06" db="EMBL/GenBank/DDBJ databases">
        <title>Mycoplasma neophronis type strain whole genome sequence.</title>
        <authorList>
            <person name="Spergser J."/>
        </authorList>
    </citation>
    <scope>NUCLEOTIDE SEQUENCE [LARGE SCALE GENOMIC DNA]</scope>
    <source>
        <strain evidence="4">DSM 24097</strain>
    </source>
</reference>
<dbReference type="InterPro" id="IPR046348">
    <property type="entry name" value="SIS_dom_sf"/>
</dbReference>
<dbReference type="Gene3D" id="3.40.50.10490">
    <property type="entry name" value="Glucose-6-phosphate isomerase like protein, domain 1"/>
    <property type="match status" value="2"/>
</dbReference>
<name>A0ABY2Z0W1_9BACT</name>
<dbReference type="Pfam" id="PF00342">
    <property type="entry name" value="PGI"/>
    <property type="match status" value="1"/>
</dbReference>
<sequence>MANKNRILIDTNFAIKQEALNKYESLVNKINKEIENNDVVGHQFLGSFAVRKNYQKENFEEIKNLPKLLLSENIDTLVIIASQHICLQSQALIDLVRGKYPENNNKNLNVIFVDETINGRDIAQLIRYLESKNFAINVISQTGETIETLLIFRELKLLLQKAVGIVNASNYIYVTTNNNYGKLFKEVQLNKYKHFVLLDNSTEKFFSFSPAILVPLACAGIDIEAYVNGAAEANEYYKNAPLKDNSAYIYALSRFILEKNNFKIENINYYSNAENKLASLFRMYLTEACLRKTHGILVSTNRQSADLCTYSESLINAPFKCFETSIICDNPKFDYSISLSQDNDDDYYNYLSKLTYNTIGKTINRTITENHVINYKIPNLKIIIENYEETTLGWIVVFIQRAAVMCAYLQNINPFDNVGTRSYSIELMKNITELTGGSKND</sequence>
<dbReference type="InterPro" id="IPR001672">
    <property type="entry name" value="G6P_Isomerase"/>
</dbReference>
<accession>A0ABY2Z0W1</accession>
<dbReference type="RefSeq" id="WP_140914538.1">
    <property type="nucleotide sequence ID" value="NZ_VHHP01000001.1"/>
</dbReference>
<keyword evidence="5" id="KW-1185">Reference proteome</keyword>
<dbReference type="PANTHER" id="PTHR11469">
    <property type="entry name" value="GLUCOSE-6-PHOSPHATE ISOMERASE"/>
    <property type="match status" value="1"/>
</dbReference>
<evidence type="ECO:0000313" key="5">
    <source>
        <dbReference type="Proteomes" id="UP000316851"/>
    </source>
</evidence>
<dbReference type="SUPFAM" id="SSF53697">
    <property type="entry name" value="SIS domain"/>
    <property type="match status" value="1"/>
</dbReference>
<dbReference type="EMBL" id="VHHP01000001">
    <property type="protein sequence ID" value="TPR54685.1"/>
    <property type="molecule type" value="Genomic_DNA"/>
</dbReference>
<dbReference type="Proteomes" id="UP000316851">
    <property type="component" value="Unassembled WGS sequence"/>
</dbReference>
<protein>
    <submittedName>
        <fullName evidence="4">Glucose-6-phosphate isomerase</fullName>
    </submittedName>
</protein>